<dbReference type="PANTHER" id="PTHR36440">
    <property type="entry name" value="PUTATIVE (AFU_ORTHOLOGUE AFUA_8G07350)-RELATED"/>
    <property type="match status" value="1"/>
</dbReference>
<dbReference type="InterPro" id="IPR011051">
    <property type="entry name" value="RmlC_Cupin_sf"/>
</dbReference>
<dbReference type="Pfam" id="PF07883">
    <property type="entry name" value="Cupin_2"/>
    <property type="match status" value="1"/>
</dbReference>
<comment type="caution">
    <text evidence="2">The sequence shown here is derived from an EMBL/GenBank/DDBJ whole genome shotgun (WGS) entry which is preliminary data.</text>
</comment>
<dbReference type="PANTHER" id="PTHR36440:SF1">
    <property type="entry name" value="PUTATIVE (AFU_ORTHOLOGUE AFUA_8G07350)-RELATED"/>
    <property type="match status" value="1"/>
</dbReference>
<evidence type="ECO:0000313" key="2">
    <source>
        <dbReference type="EMBL" id="MBC5991410.1"/>
    </source>
</evidence>
<gene>
    <name evidence="2" type="ORF">H8S84_01015</name>
</gene>
<reference evidence="2" key="1">
    <citation type="submission" date="2020-08" db="EMBL/GenBank/DDBJ databases">
        <title>Pontibacter sp. SD6 16S ribosomal RNA gene Genome sequencing and assembly.</title>
        <authorList>
            <person name="Kang M."/>
        </authorList>
    </citation>
    <scope>NUCLEOTIDE SEQUENCE</scope>
    <source>
        <strain evidence="2">SD6</strain>
    </source>
</reference>
<keyword evidence="3" id="KW-1185">Reference proteome</keyword>
<feature type="domain" description="Cupin type-2" evidence="1">
    <location>
        <begin position="42"/>
        <end position="108"/>
    </location>
</feature>
<protein>
    <submittedName>
        <fullName evidence="2">Cupin domain-containing protein</fullName>
    </submittedName>
</protein>
<dbReference type="AlphaFoldDB" id="A0A923N207"/>
<sequence>MEKKVSIKADEGDKFDFGGFGVQWKIDGPDTGERFSVVHHPLAPHALAAPLHYHHNEDEYSYVIQGKLGAMLGDDVVIAEPGTWVLKPRGQWHTFWNAGDSPCQIIEVISPAGFENFFREVAAAWGDMERFVAINKKYSLDMDFDSVPRLCERFGLTFPKLEPKS</sequence>
<dbReference type="RefSeq" id="WP_187065416.1">
    <property type="nucleotide sequence ID" value="NZ_JACRVF010000001.1"/>
</dbReference>
<organism evidence="2 3">
    <name type="scientific">Pontibacter cellulosilyticus</name>
    <dbReference type="NCBI Taxonomy" id="1720253"/>
    <lineage>
        <taxon>Bacteria</taxon>
        <taxon>Pseudomonadati</taxon>
        <taxon>Bacteroidota</taxon>
        <taxon>Cytophagia</taxon>
        <taxon>Cytophagales</taxon>
        <taxon>Hymenobacteraceae</taxon>
        <taxon>Pontibacter</taxon>
    </lineage>
</organism>
<dbReference type="SUPFAM" id="SSF51182">
    <property type="entry name" value="RmlC-like cupins"/>
    <property type="match status" value="1"/>
</dbReference>
<dbReference type="InterPro" id="IPR013096">
    <property type="entry name" value="Cupin_2"/>
</dbReference>
<dbReference type="Gene3D" id="2.60.120.10">
    <property type="entry name" value="Jelly Rolls"/>
    <property type="match status" value="1"/>
</dbReference>
<dbReference type="Proteomes" id="UP000603640">
    <property type="component" value="Unassembled WGS sequence"/>
</dbReference>
<dbReference type="InterPro" id="IPR014710">
    <property type="entry name" value="RmlC-like_jellyroll"/>
</dbReference>
<evidence type="ECO:0000259" key="1">
    <source>
        <dbReference type="Pfam" id="PF07883"/>
    </source>
</evidence>
<accession>A0A923N207</accession>
<dbReference type="EMBL" id="JACRVF010000001">
    <property type="protein sequence ID" value="MBC5991410.1"/>
    <property type="molecule type" value="Genomic_DNA"/>
</dbReference>
<dbReference type="InterPro" id="IPR053146">
    <property type="entry name" value="QDO-like"/>
</dbReference>
<proteinExistence type="predicted"/>
<evidence type="ECO:0000313" key="3">
    <source>
        <dbReference type="Proteomes" id="UP000603640"/>
    </source>
</evidence>
<name>A0A923N207_9BACT</name>